<reference evidence="2 3" key="1">
    <citation type="submission" date="2014-04" db="EMBL/GenBank/DDBJ databases">
        <authorList>
            <consortium name="DOE Joint Genome Institute"/>
            <person name="Kuo A."/>
            <person name="Ruytinx J."/>
            <person name="Rineau F."/>
            <person name="Colpaert J."/>
            <person name="Kohler A."/>
            <person name="Nagy L.G."/>
            <person name="Floudas D."/>
            <person name="Copeland A."/>
            <person name="Barry K.W."/>
            <person name="Cichocki N."/>
            <person name="Veneault-Fourrey C."/>
            <person name="LaButti K."/>
            <person name="Lindquist E.A."/>
            <person name="Lipzen A."/>
            <person name="Lundell T."/>
            <person name="Morin E."/>
            <person name="Murat C."/>
            <person name="Sun H."/>
            <person name="Tunlid A."/>
            <person name="Henrissat B."/>
            <person name="Grigoriev I.V."/>
            <person name="Hibbett D.S."/>
            <person name="Martin F."/>
            <person name="Nordberg H.P."/>
            <person name="Cantor M.N."/>
            <person name="Hua S.X."/>
        </authorList>
    </citation>
    <scope>NUCLEOTIDE SEQUENCE [LARGE SCALE GENOMIC DNA]</scope>
    <source>
        <strain evidence="2 3">UH-Slu-Lm8-n1</strain>
    </source>
</reference>
<dbReference type="OrthoDB" id="2643134at2759"/>
<name>A0A0C9ZQL6_9AGAM</name>
<feature type="region of interest" description="Disordered" evidence="1">
    <location>
        <begin position="14"/>
        <end position="36"/>
    </location>
</feature>
<gene>
    <name evidence="2" type="ORF">CY34DRAFT_19757</name>
</gene>
<reference evidence="3" key="2">
    <citation type="submission" date="2015-01" db="EMBL/GenBank/DDBJ databases">
        <title>Evolutionary Origins and Diversification of the Mycorrhizal Mutualists.</title>
        <authorList>
            <consortium name="DOE Joint Genome Institute"/>
            <consortium name="Mycorrhizal Genomics Consortium"/>
            <person name="Kohler A."/>
            <person name="Kuo A."/>
            <person name="Nagy L.G."/>
            <person name="Floudas D."/>
            <person name="Copeland A."/>
            <person name="Barry K.W."/>
            <person name="Cichocki N."/>
            <person name="Veneault-Fourrey C."/>
            <person name="LaButti K."/>
            <person name="Lindquist E.A."/>
            <person name="Lipzen A."/>
            <person name="Lundell T."/>
            <person name="Morin E."/>
            <person name="Murat C."/>
            <person name="Riley R."/>
            <person name="Ohm R."/>
            <person name="Sun H."/>
            <person name="Tunlid A."/>
            <person name="Henrissat B."/>
            <person name="Grigoriev I.V."/>
            <person name="Hibbett D.S."/>
            <person name="Martin F."/>
        </authorList>
    </citation>
    <scope>NUCLEOTIDE SEQUENCE [LARGE SCALE GENOMIC DNA]</scope>
    <source>
        <strain evidence="3">UH-Slu-Lm8-n1</strain>
    </source>
</reference>
<evidence type="ECO:0000313" key="3">
    <source>
        <dbReference type="Proteomes" id="UP000054485"/>
    </source>
</evidence>
<protein>
    <submittedName>
        <fullName evidence="2">Uncharacterized protein</fullName>
    </submittedName>
</protein>
<dbReference type="Proteomes" id="UP000054485">
    <property type="component" value="Unassembled WGS sequence"/>
</dbReference>
<dbReference type="InParanoid" id="A0A0C9ZQL6"/>
<evidence type="ECO:0000313" key="2">
    <source>
        <dbReference type="EMBL" id="KIK31606.1"/>
    </source>
</evidence>
<evidence type="ECO:0000256" key="1">
    <source>
        <dbReference type="SAM" id="MobiDB-lite"/>
    </source>
</evidence>
<dbReference type="AlphaFoldDB" id="A0A0C9ZQL6"/>
<sequence length="243" mass="26589">MTIAPIPLPMKSQLRKSSRTISTKAPAASARRKGALKHGRPVIFATKRPVGTKTDDVAFDSHTSTLYTIEELVSESKTAGLAVTPCISSFLTDPEGMKLVRSTIDSDHASWLCIARHVASLSRRDRLSRSMRNMAASLMSFDIWLKDISVECQKVLHSGTTDKVLPPLAHCVIVELSARVQSEEAAARSALLNIWTKDNAKCVTEVIRYLLNQHKTGETNSYSPGLRLLASVMTERTGAQGTK</sequence>
<organism evidence="2 3">
    <name type="scientific">Suillus luteus UH-Slu-Lm8-n1</name>
    <dbReference type="NCBI Taxonomy" id="930992"/>
    <lineage>
        <taxon>Eukaryota</taxon>
        <taxon>Fungi</taxon>
        <taxon>Dikarya</taxon>
        <taxon>Basidiomycota</taxon>
        <taxon>Agaricomycotina</taxon>
        <taxon>Agaricomycetes</taxon>
        <taxon>Agaricomycetidae</taxon>
        <taxon>Boletales</taxon>
        <taxon>Suillineae</taxon>
        <taxon>Suillaceae</taxon>
        <taxon>Suillus</taxon>
    </lineage>
</organism>
<proteinExistence type="predicted"/>
<dbReference type="HOGENOM" id="CLU_1143175_0_0_1"/>
<accession>A0A0C9ZQL6</accession>
<dbReference type="EMBL" id="KN836833">
    <property type="protein sequence ID" value="KIK31606.1"/>
    <property type="molecule type" value="Genomic_DNA"/>
</dbReference>
<keyword evidence="3" id="KW-1185">Reference proteome</keyword>